<protein>
    <submittedName>
        <fullName evidence="1">Uncharacterized protein</fullName>
    </submittedName>
</protein>
<dbReference type="AlphaFoldDB" id="A0A8T2SR70"/>
<dbReference type="Proteomes" id="UP000825935">
    <property type="component" value="Chromosome 18"/>
</dbReference>
<dbReference type="EMBL" id="CM035423">
    <property type="protein sequence ID" value="KAH7365697.1"/>
    <property type="molecule type" value="Genomic_DNA"/>
</dbReference>
<name>A0A8T2SR70_CERRI</name>
<accession>A0A8T2SR70</accession>
<gene>
    <name evidence="1" type="ORF">KP509_18G041100</name>
</gene>
<organism evidence="1 2">
    <name type="scientific">Ceratopteris richardii</name>
    <name type="common">Triangle waterfern</name>
    <dbReference type="NCBI Taxonomy" id="49495"/>
    <lineage>
        <taxon>Eukaryota</taxon>
        <taxon>Viridiplantae</taxon>
        <taxon>Streptophyta</taxon>
        <taxon>Embryophyta</taxon>
        <taxon>Tracheophyta</taxon>
        <taxon>Polypodiopsida</taxon>
        <taxon>Polypodiidae</taxon>
        <taxon>Polypodiales</taxon>
        <taxon>Pteridineae</taxon>
        <taxon>Pteridaceae</taxon>
        <taxon>Parkerioideae</taxon>
        <taxon>Ceratopteris</taxon>
    </lineage>
</organism>
<evidence type="ECO:0000313" key="2">
    <source>
        <dbReference type="Proteomes" id="UP000825935"/>
    </source>
</evidence>
<keyword evidence="2" id="KW-1185">Reference proteome</keyword>
<comment type="caution">
    <text evidence="1">The sequence shown here is derived from an EMBL/GenBank/DDBJ whole genome shotgun (WGS) entry which is preliminary data.</text>
</comment>
<sequence length="120" mass="13746">MPIILRFRKAAILHMSRLQQSATFQGFNNQQLSSKWTKSHSGTNDHPRLQVLLAFYKLNFSITLMLLPIHRIYIVTHSHHTHSLCIDDVSYGGALADLSHITYSTSLIHALIPRTYHVQL</sequence>
<proteinExistence type="predicted"/>
<evidence type="ECO:0000313" key="1">
    <source>
        <dbReference type="EMBL" id="KAH7365697.1"/>
    </source>
</evidence>
<reference evidence="1" key="1">
    <citation type="submission" date="2021-08" db="EMBL/GenBank/DDBJ databases">
        <title>WGS assembly of Ceratopteris richardii.</title>
        <authorList>
            <person name="Marchant D.B."/>
            <person name="Chen G."/>
            <person name="Jenkins J."/>
            <person name="Shu S."/>
            <person name="Leebens-Mack J."/>
            <person name="Grimwood J."/>
            <person name="Schmutz J."/>
            <person name="Soltis P."/>
            <person name="Soltis D."/>
            <person name="Chen Z.-H."/>
        </authorList>
    </citation>
    <scope>NUCLEOTIDE SEQUENCE</scope>
    <source>
        <strain evidence="1">Whitten #5841</strain>
        <tissue evidence="1">Leaf</tissue>
    </source>
</reference>